<gene>
    <name evidence="1" type="ORF">GLE_1341</name>
</gene>
<dbReference type="AlphaFoldDB" id="A0A0S2DDW6"/>
<dbReference type="EMBL" id="CP013140">
    <property type="protein sequence ID" value="ALN56698.1"/>
    <property type="molecule type" value="Genomic_DNA"/>
</dbReference>
<dbReference type="KEGG" id="lez:GLE_1341"/>
<proteinExistence type="predicted"/>
<sequence length="37" mass="4100">MAYPPRPRFARAGGGVMRRSERAQVCFFVGGTSVPMR</sequence>
<protein>
    <submittedName>
        <fullName evidence="1">Uncharacterized protein</fullName>
    </submittedName>
</protein>
<accession>A0A0S2DDW6</accession>
<name>A0A0S2DDW6_LYSEN</name>
<reference evidence="1 2" key="1">
    <citation type="submission" date="2015-11" db="EMBL/GenBank/DDBJ databases">
        <title>Genome sequences of Lysobacter enzymogenes strain C3 and Lysobacter antibioticus ATCC 29479.</title>
        <authorList>
            <person name="Kobayashi D.Y."/>
        </authorList>
    </citation>
    <scope>NUCLEOTIDE SEQUENCE [LARGE SCALE GENOMIC DNA]</scope>
    <source>
        <strain evidence="1 2">C3</strain>
    </source>
</reference>
<evidence type="ECO:0000313" key="2">
    <source>
        <dbReference type="Proteomes" id="UP000061569"/>
    </source>
</evidence>
<evidence type="ECO:0000313" key="1">
    <source>
        <dbReference type="EMBL" id="ALN56698.1"/>
    </source>
</evidence>
<dbReference type="PATRIC" id="fig|69.6.peg.1323"/>
<organism evidence="1 2">
    <name type="scientific">Lysobacter enzymogenes</name>
    <dbReference type="NCBI Taxonomy" id="69"/>
    <lineage>
        <taxon>Bacteria</taxon>
        <taxon>Pseudomonadati</taxon>
        <taxon>Pseudomonadota</taxon>
        <taxon>Gammaproteobacteria</taxon>
        <taxon>Lysobacterales</taxon>
        <taxon>Lysobacteraceae</taxon>
        <taxon>Lysobacter</taxon>
    </lineage>
</organism>
<dbReference type="Proteomes" id="UP000061569">
    <property type="component" value="Chromosome"/>
</dbReference>